<dbReference type="Pfam" id="PF01797">
    <property type="entry name" value="Y1_Tnp"/>
    <property type="match status" value="1"/>
</dbReference>
<evidence type="ECO:0000313" key="3">
    <source>
        <dbReference type="Proteomes" id="UP000249616"/>
    </source>
</evidence>
<dbReference type="EMBL" id="CP030074">
    <property type="protein sequence ID" value="AWW43629.1"/>
    <property type="molecule type" value="Genomic_DNA"/>
</dbReference>
<feature type="domain" description="Transposase IS200-like" evidence="1">
    <location>
        <begin position="33"/>
        <end position="87"/>
    </location>
</feature>
<dbReference type="SUPFAM" id="SSF143422">
    <property type="entry name" value="Transposase IS200-like"/>
    <property type="match status" value="1"/>
</dbReference>
<dbReference type="InterPro" id="IPR002686">
    <property type="entry name" value="Transposase_17"/>
</dbReference>
<dbReference type="GO" id="GO:0006313">
    <property type="term" value="P:DNA transposition"/>
    <property type="evidence" value="ECO:0007669"/>
    <property type="project" value="InterPro"/>
</dbReference>
<dbReference type="InterPro" id="IPR036515">
    <property type="entry name" value="Transposase_17_sf"/>
</dbReference>
<dbReference type="GO" id="GO:0004803">
    <property type="term" value="F:transposase activity"/>
    <property type="evidence" value="ECO:0007669"/>
    <property type="project" value="InterPro"/>
</dbReference>
<keyword evidence="3" id="KW-1185">Reference proteome</keyword>
<gene>
    <name evidence="2" type="ORF">DN051_42005</name>
</gene>
<keyword evidence="2" id="KW-0614">Plasmid</keyword>
<accession>A0A2Z4JET4</accession>
<dbReference type="Gene3D" id="3.30.70.1290">
    <property type="entry name" value="Transposase IS200-like"/>
    <property type="match status" value="1"/>
</dbReference>
<dbReference type="AlphaFoldDB" id="A0A2Z4JET4"/>
<sequence>MPELPPDQVDFRRHAPTLTIGSRHHVGIQVPTYVHLVVVTKYRHSVFADTMLTRCDAIMRDMCTNFEVARKQYNGEEEHVYVRVPCPTATRRRGR</sequence>
<evidence type="ECO:0000259" key="1">
    <source>
        <dbReference type="Pfam" id="PF01797"/>
    </source>
</evidence>
<geneLocation type="plasmid" evidence="2 3">
    <name>unnamed1</name>
</geneLocation>
<dbReference type="KEGG" id="scad:DN051_42005"/>
<dbReference type="GO" id="GO:0003677">
    <property type="term" value="F:DNA binding"/>
    <property type="evidence" value="ECO:0007669"/>
    <property type="project" value="InterPro"/>
</dbReference>
<dbReference type="RefSeq" id="WP_112443380.1">
    <property type="nucleotide sequence ID" value="NZ_CP030074.1"/>
</dbReference>
<proteinExistence type="predicted"/>
<evidence type="ECO:0000313" key="2">
    <source>
        <dbReference type="EMBL" id="AWW43629.1"/>
    </source>
</evidence>
<reference evidence="3" key="1">
    <citation type="submission" date="2018-06" db="EMBL/GenBank/DDBJ databases">
        <authorList>
            <person name="Li K."/>
        </authorList>
    </citation>
    <scope>NUCLEOTIDE SEQUENCE [LARGE SCALE GENOMIC DNA]</scope>
    <source>
        <strain evidence="3">ZFG47</strain>
        <plasmid evidence="3">unnamed1</plasmid>
    </source>
</reference>
<organism evidence="2 3">
    <name type="scientific">Streptomyces cadmiisoli</name>
    <dbReference type="NCBI Taxonomy" id="2184053"/>
    <lineage>
        <taxon>Bacteria</taxon>
        <taxon>Bacillati</taxon>
        <taxon>Actinomycetota</taxon>
        <taxon>Actinomycetes</taxon>
        <taxon>Kitasatosporales</taxon>
        <taxon>Streptomycetaceae</taxon>
        <taxon>Streptomyces</taxon>
        <taxon>Streptomyces aurantiacus group</taxon>
    </lineage>
</organism>
<name>A0A2Z4JET4_9ACTN</name>
<protein>
    <recommendedName>
        <fullName evidence="1">Transposase IS200-like domain-containing protein</fullName>
    </recommendedName>
</protein>
<dbReference type="Proteomes" id="UP000249616">
    <property type="component" value="Plasmid unnamed1"/>
</dbReference>